<name>A0A7J0GZS4_9ERIC</name>
<dbReference type="OrthoDB" id="271595at2759"/>
<organism evidence="3 4">
    <name type="scientific">Actinidia rufa</name>
    <dbReference type="NCBI Taxonomy" id="165716"/>
    <lineage>
        <taxon>Eukaryota</taxon>
        <taxon>Viridiplantae</taxon>
        <taxon>Streptophyta</taxon>
        <taxon>Embryophyta</taxon>
        <taxon>Tracheophyta</taxon>
        <taxon>Spermatophyta</taxon>
        <taxon>Magnoliopsida</taxon>
        <taxon>eudicotyledons</taxon>
        <taxon>Gunneridae</taxon>
        <taxon>Pentapetalae</taxon>
        <taxon>asterids</taxon>
        <taxon>Ericales</taxon>
        <taxon>Actinidiaceae</taxon>
        <taxon>Actinidia</taxon>
    </lineage>
</organism>
<dbReference type="EMBL" id="BJWL01000025">
    <property type="protein sequence ID" value="GFZ16281.1"/>
    <property type="molecule type" value="Genomic_DNA"/>
</dbReference>
<evidence type="ECO:0000313" key="3">
    <source>
        <dbReference type="EMBL" id="GFZ16281.1"/>
    </source>
</evidence>
<reference evidence="3 4" key="1">
    <citation type="submission" date="2019-07" db="EMBL/GenBank/DDBJ databases">
        <title>De Novo Assembly of kiwifruit Actinidia rufa.</title>
        <authorList>
            <person name="Sugita-Konishi S."/>
            <person name="Sato K."/>
            <person name="Mori E."/>
            <person name="Abe Y."/>
            <person name="Kisaki G."/>
            <person name="Hamano K."/>
            <person name="Suezawa K."/>
            <person name="Otani M."/>
            <person name="Fukuda T."/>
            <person name="Manabe T."/>
            <person name="Gomi K."/>
            <person name="Tabuchi M."/>
            <person name="Akimitsu K."/>
            <person name="Kataoka I."/>
        </authorList>
    </citation>
    <scope>NUCLEOTIDE SEQUENCE [LARGE SCALE GENOMIC DNA]</scope>
    <source>
        <strain evidence="4">cv. Fuchu</strain>
    </source>
</reference>
<dbReference type="SUPFAM" id="SSF54928">
    <property type="entry name" value="RNA-binding domain, RBD"/>
    <property type="match status" value="1"/>
</dbReference>
<feature type="domain" description="RRM" evidence="2">
    <location>
        <begin position="12"/>
        <end position="90"/>
    </location>
</feature>
<keyword evidence="4" id="KW-1185">Reference proteome</keyword>
<dbReference type="PROSITE" id="PS50102">
    <property type="entry name" value="RRM"/>
    <property type="match status" value="1"/>
</dbReference>
<evidence type="ECO:0000256" key="1">
    <source>
        <dbReference type="PROSITE-ProRule" id="PRU00176"/>
    </source>
</evidence>
<dbReference type="Proteomes" id="UP000585474">
    <property type="component" value="Unassembled WGS sequence"/>
</dbReference>
<protein>
    <submittedName>
        <fullName evidence="3">RNA-binding (RRM/RBD/RNP motifs) family protein</fullName>
    </submittedName>
</protein>
<dbReference type="InterPro" id="IPR000504">
    <property type="entry name" value="RRM_dom"/>
</dbReference>
<dbReference type="Gene3D" id="3.30.70.330">
    <property type="match status" value="1"/>
</dbReference>
<dbReference type="GO" id="GO:0003723">
    <property type="term" value="F:RNA binding"/>
    <property type="evidence" value="ECO:0007669"/>
    <property type="project" value="UniProtKB-UniRule"/>
</dbReference>
<keyword evidence="1" id="KW-0694">RNA-binding</keyword>
<comment type="caution">
    <text evidence="3">The sequence shown here is derived from an EMBL/GenBank/DDBJ whole genome shotgun (WGS) entry which is preliminary data.</text>
</comment>
<proteinExistence type="predicted"/>
<accession>A0A7J0GZS4</accession>
<evidence type="ECO:0000313" key="4">
    <source>
        <dbReference type="Proteomes" id="UP000585474"/>
    </source>
</evidence>
<evidence type="ECO:0000259" key="2">
    <source>
        <dbReference type="PROSITE" id="PS50102"/>
    </source>
</evidence>
<sequence>MPPKGVDGKSSPNLYVANCGAAVGLSIDAISSVFSTFGEVNGVYAADESGTRVIVSYINENAAQASLKALHGRPWPDLGGRFLHIQYSILEPPKQTRNVNTTQHMGELPSFVFSILGRIALISDLDDDDANIVLDQLTGLASWSSGGISEGVFLPKPNSDTDSKAETPDSISNFTRRAIYLRPSITAIVIWGGTVDLVKDSVIRRGSRRVSFTFRKTASCPSQFLASASSLLLCSTSSNPCFEIEDRQGFLSNTPMFGG</sequence>
<dbReference type="InterPro" id="IPR012677">
    <property type="entry name" value="Nucleotide-bd_a/b_plait_sf"/>
</dbReference>
<dbReference type="InterPro" id="IPR035979">
    <property type="entry name" value="RBD_domain_sf"/>
</dbReference>
<gene>
    <name evidence="3" type="ORF">Acr_25g0006900</name>
</gene>
<dbReference type="AlphaFoldDB" id="A0A7J0GZS4"/>